<name>A0A5C4RP25_9GAMM</name>
<dbReference type="Pfam" id="PF07638">
    <property type="entry name" value="Sigma70_ECF"/>
    <property type="match status" value="1"/>
</dbReference>
<organism evidence="2 3">
    <name type="scientific">Arenimonas terrae</name>
    <dbReference type="NCBI Taxonomy" id="2546226"/>
    <lineage>
        <taxon>Bacteria</taxon>
        <taxon>Pseudomonadati</taxon>
        <taxon>Pseudomonadota</taxon>
        <taxon>Gammaproteobacteria</taxon>
        <taxon>Lysobacterales</taxon>
        <taxon>Lysobacteraceae</taxon>
        <taxon>Arenimonas</taxon>
    </lineage>
</organism>
<dbReference type="Gene3D" id="1.10.10.10">
    <property type="entry name" value="Winged helix-like DNA-binding domain superfamily/Winged helix DNA-binding domain"/>
    <property type="match status" value="1"/>
</dbReference>
<evidence type="ECO:0000313" key="3">
    <source>
        <dbReference type="Proteomes" id="UP000305760"/>
    </source>
</evidence>
<dbReference type="NCBIfam" id="TIGR02937">
    <property type="entry name" value="sigma70-ECF"/>
    <property type="match status" value="1"/>
</dbReference>
<dbReference type="InterPro" id="IPR011517">
    <property type="entry name" value="RNA_pol_sigma70_ECF-like"/>
</dbReference>
<dbReference type="InterPro" id="IPR036388">
    <property type="entry name" value="WH-like_DNA-bd_sf"/>
</dbReference>
<dbReference type="InterPro" id="IPR014284">
    <property type="entry name" value="RNA_pol_sigma-70_dom"/>
</dbReference>
<dbReference type="GO" id="GO:0006352">
    <property type="term" value="P:DNA-templated transcription initiation"/>
    <property type="evidence" value="ECO:0007669"/>
    <property type="project" value="InterPro"/>
</dbReference>
<dbReference type="GO" id="GO:0003700">
    <property type="term" value="F:DNA-binding transcription factor activity"/>
    <property type="evidence" value="ECO:0007669"/>
    <property type="project" value="InterPro"/>
</dbReference>
<dbReference type="InterPro" id="IPR013324">
    <property type="entry name" value="RNA_pol_sigma_r3/r4-like"/>
</dbReference>
<dbReference type="AlphaFoldDB" id="A0A5C4RP25"/>
<feature type="domain" description="RNA polymerase sigma-70 ECF-like HTH" evidence="1">
    <location>
        <begin position="11"/>
        <end position="173"/>
    </location>
</feature>
<gene>
    <name evidence="2" type="ORF">E1B00_14895</name>
</gene>
<comment type="caution">
    <text evidence="2">The sequence shown here is derived from an EMBL/GenBank/DDBJ whole genome shotgun (WGS) entry which is preliminary data.</text>
</comment>
<evidence type="ECO:0000259" key="1">
    <source>
        <dbReference type="Pfam" id="PF07638"/>
    </source>
</evidence>
<dbReference type="RefSeq" id="WP_139450261.1">
    <property type="nucleotide sequence ID" value="NZ_SMDR01000005.1"/>
</dbReference>
<proteinExistence type="predicted"/>
<dbReference type="OrthoDB" id="128473at2"/>
<dbReference type="NCBIfam" id="TIGR02999">
    <property type="entry name" value="Sig-70_X6"/>
    <property type="match status" value="1"/>
</dbReference>
<accession>A0A5C4RP25</accession>
<evidence type="ECO:0000313" key="2">
    <source>
        <dbReference type="EMBL" id="TNJ32684.1"/>
    </source>
</evidence>
<dbReference type="EMBL" id="SMDR01000005">
    <property type="protein sequence ID" value="TNJ32684.1"/>
    <property type="molecule type" value="Genomic_DNA"/>
</dbReference>
<protein>
    <submittedName>
        <fullName evidence="2">Sigma-70 family RNA polymerase sigma factor</fullName>
    </submittedName>
</protein>
<reference evidence="2 3" key="1">
    <citation type="submission" date="2019-03" db="EMBL/GenBank/DDBJ databases">
        <title>Arenimonas daejeonensis sp. nov., isolated from compost.</title>
        <authorList>
            <person name="Jeon C.O."/>
        </authorList>
    </citation>
    <scope>NUCLEOTIDE SEQUENCE [LARGE SCALE GENOMIC DNA]</scope>
    <source>
        <strain evidence="2 3">R29</strain>
    </source>
</reference>
<dbReference type="Proteomes" id="UP000305760">
    <property type="component" value="Unassembled WGS sequence"/>
</dbReference>
<dbReference type="InterPro" id="IPR053812">
    <property type="entry name" value="HTH_Sigma70_ECF-like"/>
</dbReference>
<keyword evidence="3" id="KW-1185">Reference proteome</keyword>
<dbReference type="SUPFAM" id="SSF88659">
    <property type="entry name" value="Sigma3 and sigma4 domains of RNA polymerase sigma factors"/>
    <property type="match status" value="1"/>
</dbReference>
<sequence length="176" mass="20066">MTEDATPRRETSRELVQALYAELKQVASRERWRLGNAPTLQTTALISETYLKLHKVEGWNDREHFLRAAAVAMRQVLVDAARERFALKRGGGLMPDTLSAAERVAIESDDEILHVNEALERLQELDPRLAEVVECRFFAGYSDAETAQALDISERTVRRDWLKAKAWLFTELNPVS</sequence>